<comment type="caution">
    <text evidence="1">The sequence shown here is derived from an EMBL/GenBank/DDBJ whole genome shotgun (WGS) entry which is preliminary data.</text>
</comment>
<dbReference type="EMBL" id="LNGD01000224">
    <property type="protein sequence ID" value="KYC46099.1"/>
    <property type="molecule type" value="Genomic_DNA"/>
</dbReference>
<protein>
    <submittedName>
        <fullName evidence="1">Uncharacterized protein</fullName>
    </submittedName>
</protein>
<dbReference type="Proteomes" id="UP000075578">
    <property type="component" value="Unassembled WGS sequence"/>
</dbReference>
<evidence type="ECO:0000313" key="2">
    <source>
        <dbReference type="Proteomes" id="UP000075578"/>
    </source>
</evidence>
<reference evidence="1 2" key="1">
    <citation type="journal article" date="2016" name="ISME J.">
        <title>Chasing the elusive Euryarchaeota class WSA2: genomes reveal a uniquely fastidious methyl-reducing methanogen.</title>
        <authorList>
            <person name="Nobu M.K."/>
            <person name="Narihiro T."/>
            <person name="Kuroda K."/>
            <person name="Mei R."/>
            <person name="Liu W.T."/>
        </authorList>
    </citation>
    <scope>NUCLEOTIDE SEQUENCE [LARGE SCALE GENOMIC DNA]</scope>
    <source>
        <strain evidence="1">U1lsi0528_Bin089</strain>
    </source>
</reference>
<proteinExistence type="predicted"/>
<organism evidence="1 2">
    <name type="scientific">Candidatus Methanofastidiosum methylothiophilum</name>
    <dbReference type="NCBI Taxonomy" id="1705564"/>
    <lineage>
        <taxon>Archaea</taxon>
        <taxon>Methanobacteriati</taxon>
        <taxon>Methanobacteriota</taxon>
        <taxon>Stenosarchaea group</taxon>
        <taxon>Candidatus Methanofastidiosia</taxon>
        <taxon>Candidatus Methanofastidiosales</taxon>
        <taxon>Candidatus Methanofastidiosaceae</taxon>
        <taxon>Candidatus Methanofastidiosum</taxon>
    </lineage>
</organism>
<evidence type="ECO:0000313" key="1">
    <source>
        <dbReference type="EMBL" id="KYC46099.1"/>
    </source>
</evidence>
<sequence>MYEVYVGVDEQDVDNNLDFRVIGEEEKKEIEEEFESVYESLDETYKSFQILKVTEKNILKLEELLNTMKQIKEGVYGR</sequence>
<dbReference type="AlphaFoldDB" id="A0A150IM77"/>
<accession>A0A150IM77</accession>
<name>A0A150IM77_9EURY</name>
<gene>
    <name evidence="1" type="ORF">AMQ74_01868</name>
</gene>